<gene>
    <name evidence="14" type="primary">UTP10</name>
    <name evidence="14" type="ORF">OHK93_007052</name>
</gene>
<evidence type="ECO:0000256" key="3">
    <source>
        <dbReference type="ARBA" id="ARBA00011399"/>
    </source>
</evidence>
<dbReference type="PANTHER" id="PTHR13457">
    <property type="entry name" value="BAP28"/>
    <property type="match status" value="1"/>
</dbReference>
<dbReference type="Gene3D" id="1.25.10.10">
    <property type="entry name" value="Leucine-rich Repeat Variant"/>
    <property type="match status" value="1"/>
</dbReference>
<keyword evidence="15" id="KW-1185">Reference proteome</keyword>
<dbReference type="PROSITE" id="PS50077">
    <property type="entry name" value="HEAT_REPEAT"/>
    <property type="match status" value="1"/>
</dbReference>
<dbReference type="SMART" id="SM01036">
    <property type="entry name" value="BP28CT"/>
    <property type="match status" value="1"/>
</dbReference>
<comment type="caution">
    <text evidence="14">The sequence shown here is derived from an EMBL/GenBank/DDBJ whole genome shotgun (WGS) entry which is preliminary data.</text>
</comment>
<keyword evidence="8 11" id="KW-0687">Ribonucleoprotein</keyword>
<proteinExistence type="inferred from homology"/>
<comment type="subunit">
    <text evidence="3 11">Component of the ribosomal small subunit (SSU) processome.</text>
</comment>
<dbReference type="GO" id="GO:0032040">
    <property type="term" value="C:small-subunit processome"/>
    <property type="evidence" value="ECO:0007669"/>
    <property type="project" value="TreeGrafter"/>
</dbReference>
<feature type="domain" description="BP28 C-terminal" evidence="13">
    <location>
        <begin position="1309"/>
        <end position="1462"/>
    </location>
</feature>
<sequence length="1592" mass="175356">MTRYIVNCCHLNYQHSRLLSFYTTAVSETIVRTRLDKTSSKLETHHEGETDGLTFITSYLNDLLSQKGAPDLRVASYVFVTVLASSYALDDGLVKTLMEAVVSDWDGSVEAGLLCLAHLAQHLRLTDLPNVVLDALLKRDGLVDDFVVVKRQCSVDKLVFGTLQGIVANLCECQSARNLSMARSLLEQHLMDEGFTIKALEMILAKTENVAVRESNHQLPALISQLAISPATATLLQVIRQDVCSKPAGPVLDVETGRKGLAPQDAFVGEMKRDQKHTELGLRCLKETESRLSTISISEESFLASPRPSIFKPLREAFVHACHDKKLMAQLTALPALNRGTATSNFFYCSFLVSLWCGVDEGSVRKAAINAMTNHVRSNGPGYDLQFLLPYVLYSLSDTSARMRTATAELILVLREYLTRNKDQSQTLLLGQEHVYGLGKTSGHIQWLPSKEIVRLYDLVLVPGIESCTLHSNNVRDLVVNELLGKDWGEESRISGPSPSIQERQAVLGFLCSHAIHTPLLNVKLFLLQTLNKVRAVGKITRMTALSPAIAALTKAHGPTLLEACGEAHINLGDLAEAHLGILGTDAESTSILQEILDGPLPSILTEGALQLIRKRWSSAWPPGVQTTLAKLLLRKGLPPDGPIHTSQSQILETLASLSLSPVTLLALLDDLPVIASSLPSSGSNPKRRRLALSSSKTRGSSPEYDTGRSIRVIIVVLELIEGCHTAGHTELLRGLFDILSDLQLARDQIGGSLGYMQVLTINCVLTIIQGASNLSTGQIDQSAVRAEVLVDCIKTTPSHQARNTGLLLVSALTPIAPKTMLNSVMPIFAFLGSDMLPQQDDFSRHVVKQIIGTLVPRYVQSLDRGKFSLDSHVVELLLNFVAAFEHVPEQQRMDIYTSLLDSIRPTPCLHLFIAILLNKFPRGRRIVRFAVNFCKQYSIQIRLTAIRSYLSLLSDATKAKPAFATQILRPEAGHTRDECLVHLFSFIPAVLACQDLIDEVRHLLLDDYGADAASTARNLCEEILSQILNLMEACGIARRLNVAGSQALTALLSLLPIAATTDIYEKLLKHVGNDQVRELMLRSFKDRLDDASGERSAQTPCVKFLRSLISAIEDASEVALKVAALNAIDSIIELFGRRDPEGIVQLIAPIAAPVCMRASNSDVRVATLVCLTTLIETTGEASVPLIPLAFGGAVDNMADSVAPGSRNHTLHNATQSWMASILLHVPWGITGPSLDRLLIASYTSASSHMGAECEQARVNTLDTIAHHVGPGEAFRALTRTWEQAMKDGPLAVKEHMRLIQLIVERQSKSVILREWKNLGDLFLEAFDLRRIQSSPRVSSKYNDSELDESEAMISNAAIATTLKLNDAAFRPFLGRAVRWAHASLTPDDPKGSCDRQTALYTFLHTLFTSLKSIVTSYAGFLVDDMVAIIENARHDDNESVVLWRRVMQTLRAMMEHDQDGIFRRPTHFTLMASTLVSQIFVAAQSDLHAELIPTVVQLAITTDSLTHHRELNSLLMKHTQSEHSSIRLASVQCERALTDQVGKEWLDLLPEMLPILSELQEDDDELVEKETSWWIQRIEEILGERLDPMLQ</sequence>
<accession>A0AA43QJR8</accession>
<dbReference type="EMBL" id="JAPUFD010000006">
    <property type="protein sequence ID" value="MDI1487780.1"/>
    <property type="molecule type" value="Genomic_DNA"/>
</dbReference>
<dbReference type="Pfam" id="PF12397">
    <property type="entry name" value="U3snoRNP10"/>
    <property type="match status" value="1"/>
</dbReference>
<dbReference type="InterPro" id="IPR022125">
    <property type="entry name" value="U3snoRNP10_N"/>
</dbReference>
<evidence type="ECO:0000256" key="12">
    <source>
        <dbReference type="SAM" id="MobiDB-lite"/>
    </source>
</evidence>
<dbReference type="GO" id="GO:0034455">
    <property type="term" value="C:t-UTP complex"/>
    <property type="evidence" value="ECO:0007669"/>
    <property type="project" value="TreeGrafter"/>
</dbReference>
<dbReference type="InterPro" id="IPR016024">
    <property type="entry name" value="ARM-type_fold"/>
</dbReference>
<evidence type="ECO:0000256" key="10">
    <source>
        <dbReference type="PROSITE-ProRule" id="PRU00103"/>
    </source>
</evidence>
<evidence type="ECO:0000256" key="9">
    <source>
        <dbReference type="ARBA" id="ARBA00025076"/>
    </source>
</evidence>
<dbReference type="Proteomes" id="UP001161017">
    <property type="component" value="Unassembled WGS sequence"/>
</dbReference>
<dbReference type="Pfam" id="PF08146">
    <property type="entry name" value="BP28CT"/>
    <property type="match status" value="1"/>
</dbReference>
<dbReference type="PANTHER" id="PTHR13457:SF1">
    <property type="entry name" value="HEAT REPEAT-CONTAINING PROTEIN 1"/>
    <property type="match status" value="1"/>
</dbReference>
<dbReference type="SUPFAM" id="SSF48371">
    <property type="entry name" value="ARM repeat"/>
    <property type="match status" value="1"/>
</dbReference>
<protein>
    <recommendedName>
        <fullName evidence="4 11">U3 small nucleolar RNA-associated protein 10</fullName>
    </recommendedName>
</protein>
<evidence type="ECO:0000256" key="4">
    <source>
        <dbReference type="ARBA" id="ARBA00015399"/>
    </source>
</evidence>
<comment type="subcellular location">
    <subcellularLocation>
        <location evidence="1 11">Nucleus</location>
        <location evidence="1 11">Nucleolus</location>
    </subcellularLocation>
</comment>
<feature type="region of interest" description="Disordered" evidence="12">
    <location>
        <begin position="681"/>
        <end position="705"/>
    </location>
</feature>
<evidence type="ECO:0000256" key="11">
    <source>
        <dbReference type="RuleBase" id="RU367065"/>
    </source>
</evidence>
<evidence type="ECO:0000313" key="15">
    <source>
        <dbReference type="Proteomes" id="UP001161017"/>
    </source>
</evidence>
<feature type="repeat" description="HEAT" evidence="10">
    <location>
        <begin position="388"/>
        <end position="426"/>
    </location>
</feature>
<evidence type="ECO:0000256" key="2">
    <source>
        <dbReference type="ARBA" id="ARBA00010559"/>
    </source>
</evidence>
<dbReference type="InterPro" id="IPR011989">
    <property type="entry name" value="ARM-like"/>
</dbReference>
<dbReference type="InterPro" id="IPR040191">
    <property type="entry name" value="UTP10"/>
</dbReference>
<dbReference type="InterPro" id="IPR012954">
    <property type="entry name" value="BP28_C_dom"/>
</dbReference>
<name>A0AA43QJR8_9LECA</name>
<evidence type="ECO:0000256" key="6">
    <source>
        <dbReference type="ARBA" id="ARBA00022552"/>
    </source>
</evidence>
<comment type="function">
    <text evidence="9">Involved in nucleolar processing of pre-18S ribosomal RNA. Involved in ribosome biosynthesis.</text>
</comment>
<evidence type="ECO:0000313" key="14">
    <source>
        <dbReference type="EMBL" id="MDI1487780.1"/>
    </source>
</evidence>
<keyword evidence="5 11" id="KW-0690">Ribosome biogenesis</keyword>
<keyword evidence="6 11" id="KW-0698">rRNA processing</keyword>
<dbReference type="GO" id="GO:0030686">
    <property type="term" value="C:90S preribosome"/>
    <property type="evidence" value="ECO:0007669"/>
    <property type="project" value="TreeGrafter"/>
</dbReference>
<evidence type="ECO:0000259" key="13">
    <source>
        <dbReference type="SMART" id="SM01036"/>
    </source>
</evidence>
<organism evidence="14 15">
    <name type="scientific">Ramalina farinacea</name>
    <dbReference type="NCBI Taxonomy" id="258253"/>
    <lineage>
        <taxon>Eukaryota</taxon>
        <taxon>Fungi</taxon>
        <taxon>Dikarya</taxon>
        <taxon>Ascomycota</taxon>
        <taxon>Pezizomycotina</taxon>
        <taxon>Lecanoromycetes</taxon>
        <taxon>OSLEUM clade</taxon>
        <taxon>Lecanoromycetidae</taxon>
        <taxon>Lecanorales</taxon>
        <taxon>Lecanorineae</taxon>
        <taxon>Ramalinaceae</taxon>
        <taxon>Ramalina</taxon>
    </lineage>
</organism>
<comment type="similarity">
    <text evidence="2 11">Belongs to the HEATR1/UTP10 family.</text>
</comment>
<dbReference type="GO" id="GO:0045943">
    <property type="term" value="P:positive regulation of transcription by RNA polymerase I"/>
    <property type="evidence" value="ECO:0007669"/>
    <property type="project" value="TreeGrafter"/>
</dbReference>
<dbReference type="GO" id="GO:0000462">
    <property type="term" value="P:maturation of SSU-rRNA from tricistronic rRNA transcript (SSU-rRNA, 5.8S rRNA, LSU-rRNA)"/>
    <property type="evidence" value="ECO:0007669"/>
    <property type="project" value="TreeGrafter"/>
</dbReference>
<keyword evidence="7 11" id="KW-0539">Nucleus</keyword>
<reference evidence="14" key="1">
    <citation type="journal article" date="2023" name="Genome Biol. Evol.">
        <title>First Whole Genome Sequence and Flow Cytometry Genome Size Data for the Lichen-Forming Fungus Ramalina farinacea (Ascomycota).</title>
        <authorList>
            <person name="Llewellyn T."/>
            <person name="Mian S."/>
            <person name="Hill R."/>
            <person name="Leitch I.J."/>
            <person name="Gaya E."/>
        </authorList>
    </citation>
    <scope>NUCLEOTIDE SEQUENCE</scope>
    <source>
        <strain evidence="14">LIQ254RAFAR</strain>
    </source>
</reference>
<evidence type="ECO:0000256" key="1">
    <source>
        <dbReference type="ARBA" id="ARBA00004604"/>
    </source>
</evidence>
<dbReference type="InterPro" id="IPR021133">
    <property type="entry name" value="HEAT_type_2"/>
</dbReference>
<dbReference type="GO" id="GO:0030515">
    <property type="term" value="F:snoRNA binding"/>
    <property type="evidence" value="ECO:0007669"/>
    <property type="project" value="TreeGrafter"/>
</dbReference>
<evidence type="ECO:0000256" key="7">
    <source>
        <dbReference type="ARBA" id="ARBA00023242"/>
    </source>
</evidence>
<evidence type="ECO:0000256" key="5">
    <source>
        <dbReference type="ARBA" id="ARBA00022517"/>
    </source>
</evidence>
<evidence type="ECO:0000256" key="8">
    <source>
        <dbReference type="ARBA" id="ARBA00023274"/>
    </source>
</evidence>